<evidence type="ECO:0000313" key="2">
    <source>
        <dbReference type="EMBL" id="OWM71930.1"/>
    </source>
</evidence>
<dbReference type="GO" id="GO:0005506">
    <property type="term" value="F:iron ion binding"/>
    <property type="evidence" value="ECO:0007669"/>
    <property type="project" value="InterPro"/>
</dbReference>
<dbReference type="AlphaFoldDB" id="A0A218WHT5"/>
<dbReference type="PANTHER" id="PTHR24299">
    <property type="entry name" value="CYTOCHROME P450 FAMILY 1"/>
    <property type="match status" value="1"/>
</dbReference>
<organism evidence="2 3">
    <name type="scientific">Punica granatum</name>
    <name type="common">Pomegranate</name>
    <dbReference type="NCBI Taxonomy" id="22663"/>
    <lineage>
        <taxon>Eukaryota</taxon>
        <taxon>Viridiplantae</taxon>
        <taxon>Streptophyta</taxon>
        <taxon>Embryophyta</taxon>
        <taxon>Tracheophyta</taxon>
        <taxon>Spermatophyta</taxon>
        <taxon>Magnoliopsida</taxon>
        <taxon>eudicotyledons</taxon>
        <taxon>Gunneridae</taxon>
        <taxon>Pentapetalae</taxon>
        <taxon>rosids</taxon>
        <taxon>malvids</taxon>
        <taxon>Myrtales</taxon>
        <taxon>Lythraceae</taxon>
        <taxon>Punica</taxon>
    </lineage>
</organism>
<gene>
    <name evidence="2" type="ORF">CDL15_Pgr017813</name>
</gene>
<dbReference type="GO" id="GO:0004497">
    <property type="term" value="F:monooxygenase activity"/>
    <property type="evidence" value="ECO:0007669"/>
    <property type="project" value="InterPro"/>
</dbReference>
<dbReference type="EMBL" id="MTKT01004293">
    <property type="protein sequence ID" value="OWM71930.1"/>
    <property type="molecule type" value="Genomic_DNA"/>
</dbReference>
<dbReference type="SUPFAM" id="SSF48264">
    <property type="entry name" value="Cytochrome P450"/>
    <property type="match status" value="1"/>
</dbReference>
<proteinExistence type="predicted"/>
<feature type="chain" id="PRO_5012916951" evidence="1">
    <location>
        <begin position="21"/>
        <end position="78"/>
    </location>
</feature>
<reference evidence="3" key="1">
    <citation type="journal article" date="2017" name="Plant J.">
        <title>The pomegranate (Punica granatum L.) genome and the genomics of punicalagin biosynthesis.</title>
        <authorList>
            <person name="Qin G."/>
            <person name="Xu C."/>
            <person name="Ming R."/>
            <person name="Tang H."/>
            <person name="Guyot R."/>
            <person name="Kramer E.M."/>
            <person name="Hu Y."/>
            <person name="Yi X."/>
            <person name="Qi Y."/>
            <person name="Xu X."/>
            <person name="Gao Z."/>
            <person name="Pan H."/>
            <person name="Jian J."/>
            <person name="Tian Y."/>
            <person name="Yue Z."/>
            <person name="Xu Y."/>
        </authorList>
    </citation>
    <scope>NUCLEOTIDE SEQUENCE [LARGE SCALE GENOMIC DNA]</scope>
    <source>
        <strain evidence="3">cv. Dabenzi</strain>
    </source>
</reference>
<dbReference type="GO" id="GO:0020037">
    <property type="term" value="F:heme binding"/>
    <property type="evidence" value="ECO:0007669"/>
    <property type="project" value="InterPro"/>
</dbReference>
<dbReference type="GO" id="GO:0016705">
    <property type="term" value="F:oxidoreductase activity, acting on paired donors, with incorporation or reduction of molecular oxygen"/>
    <property type="evidence" value="ECO:0007669"/>
    <property type="project" value="InterPro"/>
</dbReference>
<comment type="caution">
    <text evidence="2">The sequence shown here is derived from an EMBL/GenBank/DDBJ whole genome shotgun (WGS) entry which is preliminary data.</text>
</comment>
<keyword evidence="1" id="KW-0732">Signal</keyword>
<feature type="signal peptide" evidence="1">
    <location>
        <begin position="1"/>
        <end position="20"/>
    </location>
</feature>
<dbReference type="Proteomes" id="UP000197138">
    <property type="component" value="Unassembled WGS sequence"/>
</dbReference>
<sequence>MVFLRGLLQVLLYLAKRGKSSQDGKLLPGPRLLPMIGSLLELFGSLPQSSLAKLASAHGLVMRLKLGLTTTVVISSTQ</sequence>
<dbReference type="PANTHER" id="PTHR24299:SF59">
    <property type="entry name" value="CYTOCHROME P450 SUPERFAMILY PROTEIN"/>
    <property type="match status" value="1"/>
</dbReference>
<evidence type="ECO:0000256" key="1">
    <source>
        <dbReference type="SAM" id="SignalP"/>
    </source>
</evidence>
<protein>
    <submittedName>
        <fullName evidence="2">Uncharacterized protein</fullName>
    </submittedName>
</protein>
<dbReference type="Gene3D" id="1.10.630.10">
    <property type="entry name" value="Cytochrome P450"/>
    <property type="match status" value="1"/>
</dbReference>
<name>A0A218WHT5_PUNGR</name>
<dbReference type="InterPro" id="IPR036396">
    <property type="entry name" value="Cyt_P450_sf"/>
</dbReference>
<accession>A0A218WHT5</accession>
<evidence type="ECO:0000313" key="3">
    <source>
        <dbReference type="Proteomes" id="UP000197138"/>
    </source>
</evidence>